<organism evidence="2 3">
    <name type="scientific">Erythrobacter aureus</name>
    <dbReference type="NCBI Taxonomy" id="2182384"/>
    <lineage>
        <taxon>Bacteria</taxon>
        <taxon>Pseudomonadati</taxon>
        <taxon>Pseudomonadota</taxon>
        <taxon>Alphaproteobacteria</taxon>
        <taxon>Sphingomonadales</taxon>
        <taxon>Erythrobacteraceae</taxon>
        <taxon>Erythrobacter/Porphyrobacter group</taxon>
        <taxon>Erythrobacter</taxon>
    </lineage>
</organism>
<evidence type="ECO:0000256" key="1">
    <source>
        <dbReference type="SAM" id="MobiDB-lite"/>
    </source>
</evidence>
<sequence length="103" mass="11284">MIEGQNPYSAAEDPSMTSVQKSMIQPTKDKFEAHPSNSSYTWVGTQIHNGVYDMDYDDDQYTPDADLCLVDGQQFYSYFGGISNTGGSRGGYNGAAWGKCVCD</sequence>
<geneLocation type="plasmid" evidence="2 3">
    <name>unnamed</name>
</geneLocation>
<proteinExistence type="predicted"/>
<feature type="region of interest" description="Disordered" evidence="1">
    <location>
        <begin position="1"/>
        <end position="37"/>
    </location>
</feature>
<feature type="compositionally biased region" description="Polar residues" evidence="1">
    <location>
        <begin position="15"/>
        <end position="25"/>
    </location>
</feature>
<keyword evidence="3" id="KW-1185">Reference proteome</keyword>
<protein>
    <submittedName>
        <fullName evidence="2">Uncharacterized protein</fullName>
    </submittedName>
</protein>
<dbReference type="Proteomes" id="UP000254508">
    <property type="component" value="Plasmid unnamed"/>
</dbReference>
<keyword evidence="2" id="KW-0614">Plasmid</keyword>
<dbReference type="AlphaFoldDB" id="A0A345YJ03"/>
<evidence type="ECO:0000313" key="2">
    <source>
        <dbReference type="EMBL" id="AXK43905.1"/>
    </source>
</evidence>
<gene>
    <name evidence="2" type="ORF">DVR09_15740</name>
</gene>
<dbReference type="KEGG" id="err:DVR09_15740"/>
<reference evidence="2 3" key="1">
    <citation type="submission" date="2018-07" db="EMBL/GenBank/DDBJ databases">
        <title>Genome sequence of Erythrobacter strain YH-07, an antagonistic bacterium isolated from Yellow Sea.</title>
        <authorList>
            <person name="Tang T."/>
            <person name="Liu Q."/>
            <person name="Sun X."/>
        </authorList>
    </citation>
    <scope>NUCLEOTIDE SEQUENCE [LARGE SCALE GENOMIC DNA]</scope>
    <source>
        <strain evidence="2 3">YH-07</strain>
        <plasmid evidence="2 3">unnamed</plasmid>
    </source>
</reference>
<dbReference type="EMBL" id="CP031358">
    <property type="protein sequence ID" value="AXK43905.1"/>
    <property type="molecule type" value="Genomic_DNA"/>
</dbReference>
<dbReference type="RefSeq" id="WP_115418218.1">
    <property type="nucleotide sequence ID" value="NZ_CP031358.1"/>
</dbReference>
<name>A0A345YJ03_9SPHN</name>
<accession>A0A345YJ03</accession>
<evidence type="ECO:0000313" key="3">
    <source>
        <dbReference type="Proteomes" id="UP000254508"/>
    </source>
</evidence>